<evidence type="ECO:0000313" key="2">
    <source>
        <dbReference type="EMBL" id="TIC95549.1"/>
    </source>
</evidence>
<accession>A0A4T0VSK9</accession>
<organism evidence="2 3">
    <name type="scientific">Colletotrichum higginsianum</name>
    <dbReference type="NCBI Taxonomy" id="80884"/>
    <lineage>
        <taxon>Eukaryota</taxon>
        <taxon>Fungi</taxon>
        <taxon>Dikarya</taxon>
        <taxon>Ascomycota</taxon>
        <taxon>Pezizomycotina</taxon>
        <taxon>Sordariomycetes</taxon>
        <taxon>Hypocreomycetidae</taxon>
        <taxon>Glomerellales</taxon>
        <taxon>Glomerellaceae</taxon>
        <taxon>Colletotrichum</taxon>
        <taxon>Colletotrichum destructivum species complex</taxon>
    </lineage>
</organism>
<comment type="caution">
    <text evidence="2">The sequence shown here is derived from an EMBL/GenBank/DDBJ whole genome shotgun (WGS) entry which is preliminary data.</text>
</comment>
<name>A0A4T0VSK9_9PEZI</name>
<sequence>MVCHIRYGLAGRYTASDLELVVSGNVKEGKGGSSCGLSQALTSEPNSSNNGTPASTTACIFGVSDKAP</sequence>
<dbReference type="EMBL" id="MWPZ01000006">
    <property type="protein sequence ID" value="TIC95549.1"/>
    <property type="molecule type" value="Genomic_DNA"/>
</dbReference>
<protein>
    <submittedName>
        <fullName evidence="2">Uncharacterized protein</fullName>
    </submittedName>
</protein>
<reference evidence="2 3" key="1">
    <citation type="journal article" date="2019" name="Genome Biol. Evol.">
        <title>Genomic Plasticity Mediated by Transposable Elements in the Plant Pathogenic Fungus Colletotrichum higginsianum.</title>
        <authorList>
            <person name="Tsushima A."/>
            <person name="Gan P."/>
            <person name="Kumakura N."/>
            <person name="Narusaka M."/>
            <person name="Takano Y."/>
            <person name="Narusaka Y."/>
            <person name="Shirasu K."/>
        </authorList>
    </citation>
    <scope>NUCLEOTIDE SEQUENCE [LARGE SCALE GENOMIC DNA]</scope>
    <source>
        <strain evidence="2 3">MAFF305635-RFP</strain>
    </source>
</reference>
<dbReference type="AlphaFoldDB" id="A0A4T0VSK9"/>
<gene>
    <name evidence="2" type="ORF">CH35J_008948</name>
</gene>
<dbReference type="Proteomes" id="UP000305883">
    <property type="component" value="Unassembled WGS sequence"/>
</dbReference>
<proteinExistence type="predicted"/>
<evidence type="ECO:0000256" key="1">
    <source>
        <dbReference type="SAM" id="MobiDB-lite"/>
    </source>
</evidence>
<feature type="region of interest" description="Disordered" evidence="1">
    <location>
        <begin position="28"/>
        <end position="57"/>
    </location>
</feature>
<evidence type="ECO:0000313" key="3">
    <source>
        <dbReference type="Proteomes" id="UP000305883"/>
    </source>
</evidence>
<feature type="compositionally biased region" description="Polar residues" evidence="1">
    <location>
        <begin position="35"/>
        <end position="57"/>
    </location>
</feature>